<sequence length="385" mass="41501">MSDTSHFLIVESIYEAAADPSQWSRALSRLAASIGGQSFMVVHDPVQGVGTCSWHANWDPRWVAAYDRHYASRNPWLARVARRPAGRAEPAEFFLARADLRKTEWYNDFLRPQGLGSAIGVTLLQDRTRYITAGVLVPERDEAEHKASVAFLQRLAPHLQRALQVNRQLAGADMQWQAAQACFDRLDTGVVLVGSDRRIRLANAQAQRILREGDGLSQDRDGHLRAASGTDDRLVQAALQSILVGDAMPSGAGDVLAVRRRSAKRPYGLLVAGLRPSSMMPDAAGTMAIVLIMASDGERTIKAETVAKLLELTGAEARVVTLLASGVRAPDIGPAMNVSYNTVRTLLARAMAKTETTTQANLVRLAVSAGGGALARAPAIAARPT</sequence>
<organism evidence="2 3">
    <name type="scientific">Vineibacter terrae</name>
    <dbReference type="NCBI Taxonomy" id="2586908"/>
    <lineage>
        <taxon>Bacteria</taxon>
        <taxon>Pseudomonadati</taxon>
        <taxon>Pseudomonadota</taxon>
        <taxon>Alphaproteobacteria</taxon>
        <taxon>Hyphomicrobiales</taxon>
        <taxon>Vineibacter</taxon>
    </lineage>
</organism>
<dbReference type="SMART" id="SM00421">
    <property type="entry name" value="HTH_LUXR"/>
    <property type="match status" value="1"/>
</dbReference>
<dbReference type="AlphaFoldDB" id="A0A5C8PTZ1"/>
<name>A0A5C8PTZ1_9HYPH</name>
<accession>A0A5C8PTZ1</accession>
<dbReference type="PROSITE" id="PS50043">
    <property type="entry name" value="HTH_LUXR_2"/>
    <property type="match status" value="1"/>
</dbReference>
<dbReference type="RefSeq" id="WP_147845846.1">
    <property type="nucleotide sequence ID" value="NZ_VDUZ01000004.1"/>
</dbReference>
<dbReference type="OrthoDB" id="7321545at2"/>
<dbReference type="PROSITE" id="PS00622">
    <property type="entry name" value="HTH_LUXR_1"/>
    <property type="match status" value="1"/>
</dbReference>
<dbReference type="InterPro" id="IPR036388">
    <property type="entry name" value="WH-like_DNA-bd_sf"/>
</dbReference>
<keyword evidence="3" id="KW-1185">Reference proteome</keyword>
<evidence type="ECO:0000313" key="2">
    <source>
        <dbReference type="EMBL" id="TXL80431.1"/>
    </source>
</evidence>
<dbReference type="Gene3D" id="1.10.10.10">
    <property type="entry name" value="Winged helix-like DNA-binding domain superfamily/Winged helix DNA-binding domain"/>
    <property type="match status" value="1"/>
</dbReference>
<proteinExistence type="predicted"/>
<evidence type="ECO:0000313" key="3">
    <source>
        <dbReference type="Proteomes" id="UP000321638"/>
    </source>
</evidence>
<dbReference type="Proteomes" id="UP000321638">
    <property type="component" value="Unassembled WGS sequence"/>
</dbReference>
<gene>
    <name evidence="2" type="ORF">FHP25_05230</name>
</gene>
<protein>
    <submittedName>
        <fullName evidence="2">Helix-turn-helix transcriptional regulator</fullName>
    </submittedName>
</protein>
<dbReference type="GO" id="GO:0006355">
    <property type="term" value="P:regulation of DNA-templated transcription"/>
    <property type="evidence" value="ECO:0007669"/>
    <property type="project" value="InterPro"/>
</dbReference>
<dbReference type="InterPro" id="IPR036693">
    <property type="entry name" value="TF_LuxR_autoind-bd_dom_sf"/>
</dbReference>
<dbReference type="SUPFAM" id="SSF46894">
    <property type="entry name" value="C-terminal effector domain of the bipartite response regulators"/>
    <property type="match status" value="1"/>
</dbReference>
<dbReference type="GO" id="GO:0003677">
    <property type="term" value="F:DNA binding"/>
    <property type="evidence" value="ECO:0007669"/>
    <property type="project" value="InterPro"/>
</dbReference>
<reference evidence="2 3" key="1">
    <citation type="submission" date="2019-06" db="EMBL/GenBank/DDBJ databases">
        <title>New taxonomy in bacterial strain CC-CFT640, isolated from vineyard.</title>
        <authorList>
            <person name="Lin S.-Y."/>
            <person name="Tsai C.-F."/>
            <person name="Young C.-C."/>
        </authorList>
    </citation>
    <scope>NUCLEOTIDE SEQUENCE [LARGE SCALE GENOMIC DNA]</scope>
    <source>
        <strain evidence="2 3">CC-CFT640</strain>
    </source>
</reference>
<dbReference type="EMBL" id="VDUZ01000004">
    <property type="protein sequence ID" value="TXL80431.1"/>
    <property type="molecule type" value="Genomic_DNA"/>
</dbReference>
<feature type="domain" description="HTH luxR-type" evidence="1">
    <location>
        <begin position="305"/>
        <end position="370"/>
    </location>
</feature>
<dbReference type="Gene3D" id="3.30.450.80">
    <property type="entry name" value="Transcription factor LuxR-like, autoinducer-binding domain"/>
    <property type="match status" value="1"/>
</dbReference>
<dbReference type="InterPro" id="IPR016032">
    <property type="entry name" value="Sig_transdc_resp-reg_C-effctor"/>
</dbReference>
<comment type="caution">
    <text evidence="2">The sequence shown here is derived from an EMBL/GenBank/DDBJ whole genome shotgun (WGS) entry which is preliminary data.</text>
</comment>
<evidence type="ECO:0000259" key="1">
    <source>
        <dbReference type="PROSITE" id="PS50043"/>
    </source>
</evidence>
<dbReference type="InterPro" id="IPR000792">
    <property type="entry name" value="Tscrpt_reg_LuxR_C"/>
</dbReference>